<dbReference type="Proteomes" id="UP000175829">
    <property type="component" value="Unassembled WGS sequence"/>
</dbReference>
<reference evidence="3 4" key="1">
    <citation type="journal article" date="2016" name="Front. Microbiol.">
        <title>Comparative Genomics Analysis of Streptomyces Species Reveals Their Adaptation to the Marine Environment and Their Diversity at the Genomic Level.</title>
        <authorList>
            <person name="Tian X."/>
            <person name="Zhang Z."/>
            <person name="Yang T."/>
            <person name="Chen M."/>
            <person name="Li J."/>
            <person name="Chen F."/>
            <person name="Yang J."/>
            <person name="Li W."/>
            <person name="Zhang B."/>
            <person name="Zhang Z."/>
            <person name="Wu J."/>
            <person name="Zhang C."/>
            <person name="Long L."/>
            <person name="Xiao J."/>
        </authorList>
    </citation>
    <scope>NUCLEOTIDE SEQUENCE [LARGE SCALE GENOMIC DNA]</scope>
    <source>
        <strain evidence="3 4">SCSIO M10379</strain>
    </source>
</reference>
<dbReference type="EMBL" id="LJGV01000022">
    <property type="protein sequence ID" value="OEU97570.1"/>
    <property type="molecule type" value="Genomic_DNA"/>
</dbReference>
<sequence>MRRGALVASVCLAGLVGCNSTAHADEDSMSGALGSFNNGEAAAGAGGRREVSYSGSGAGGSDKGGGGNLSVPGGDWSPPPCWYAPKYSPRELKEKIDDSPFSVTGRDPDNGGQKQDTDLAIRDKYESRDYDNYNLDKQGEGRFWAAVPNPDEKDAAKAQSCTELPFWVENGEVPDVENAISPQILSRLAYARIRVPDTRVEMNPAGRQTVNLPTWVWLDEGRYRRLSVRASVDLGGGREIWARTTVEPEALRLDPGTDSARLHPGSGECNVEDDGSIGTEYVKGSGEKAPPCGVTYLRATRGAGSYSLRSTLTWTASWEGSGGAGAEDLPNGEFGGRQDVTVQEIQAIN</sequence>
<evidence type="ECO:0000256" key="1">
    <source>
        <dbReference type="SAM" id="MobiDB-lite"/>
    </source>
</evidence>
<organism evidence="3 4">
    <name type="scientific">Streptomyces qinglanensis</name>
    <dbReference type="NCBI Taxonomy" id="943816"/>
    <lineage>
        <taxon>Bacteria</taxon>
        <taxon>Bacillati</taxon>
        <taxon>Actinomycetota</taxon>
        <taxon>Actinomycetes</taxon>
        <taxon>Kitasatosporales</taxon>
        <taxon>Streptomycetaceae</taxon>
        <taxon>Streptomyces</taxon>
    </lineage>
</organism>
<evidence type="ECO:0008006" key="5">
    <source>
        <dbReference type="Google" id="ProtNLM"/>
    </source>
</evidence>
<feature type="region of interest" description="Disordered" evidence="1">
    <location>
        <begin position="98"/>
        <end position="118"/>
    </location>
</feature>
<comment type="caution">
    <text evidence="3">The sequence shown here is derived from an EMBL/GenBank/DDBJ whole genome shotgun (WGS) entry which is preliminary data.</text>
</comment>
<accession>A0A1E7K0Z3</accession>
<feature type="region of interest" description="Disordered" evidence="1">
    <location>
        <begin position="321"/>
        <end position="340"/>
    </location>
</feature>
<feature type="signal peptide" evidence="2">
    <location>
        <begin position="1"/>
        <end position="24"/>
    </location>
</feature>
<feature type="chain" id="PRO_5009196161" description="Secreted protein" evidence="2">
    <location>
        <begin position="25"/>
        <end position="349"/>
    </location>
</feature>
<evidence type="ECO:0000313" key="3">
    <source>
        <dbReference type="EMBL" id="OEU97570.1"/>
    </source>
</evidence>
<keyword evidence="2" id="KW-0732">Signal</keyword>
<feature type="compositionally biased region" description="Gly residues" evidence="1">
    <location>
        <begin position="56"/>
        <end position="68"/>
    </location>
</feature>
<gene>
    <name evidence="3" type="ORF">AN217_06460</name>
</gene>
<proteinExistence type="predicted"/>
<name>A0A1E7K0Z3_9ACTN</name>
<dbReference type="PATRIC" id="fig|943816.4.peg.654"/>
<feature type="region of interest" description="Disordered" evidence="1">
    <location>
        <begin position="41"/>
        <end position="82"/>
    </location>
</feature>
<protein>
    <recommendedName>
        <fullName evidence="5">Secreted protein</fullName>
    </recommendedName>
</protein>
<evidence type="ECO:0000256" key="2">
    <source>
        <dbReference type="SAM" id="SignalP"/>
    </source>
</evidence>
<evidence type="ECO:0000313" key="4">
    <source>
        <dbReference type="Proteomes" id="UP000175829"/>
    </source>
</evidence>
<dbReference type="PROSITE" id="PS51257">
    <property type="entry name" value="PROKAR_LIPOPROTEIN"/>
    <property type="match status" value="1"/>
</dbReference>
<dbReference type="AlphaFoldDB" id="A0A1E7K0Z3"/>